<organism evidence="8 9">
    <name type="scientific">Kwoniella dendrophila CBS 6074</name>
    <dbReference type="NCBI Taxonomy" id="1295534"/>
    <lineage>
        <taxon>Eukaryota</taxon>
        <taxon>Fungi</taxon>
        <taxon>Dikarya</taxon>
        <taxon>Basidiomycota</taxon>
        <taxon>Agaricomycotina</taxon>
        <taxon>Tremellomycetes</taxon>
        <taxon>Tremellales</taxon>
        <taxon>Cryptococcaceae</taxon>
        <taxon>Kwoniella</taxon>
    </lineage>
</organism>
<feature type="domain" description="Peptidase M24" evidence="5">
    <location>
        <begin position="369"/>
        <end position="580"/>
    </location>
</feature>
<dbReference type="RefSeq" id="XP_066077308.1">
    <property type="nucleotide sequence ID" value="XM_066221211.1"/>
</dbReference>
<name>A0AAX4K188_9TREE</name>
<dbReference type="GO" id="GO:0004177">
    <property type="term" value="F:aminopeptidase activity"/>
    <property type="evidence" value="ECO:0007669"/>
    <property type="project" value="UniProtKB-ARBA"/>
</dbReference>
<dbReference type="InterPro" id="IPR000587">
    <property type="entry name" value="Creatinase_N"/>
</dbReference>
<accession>A0AAX4K188</accession>
<evidence type="ECO:0008006" key="10">
    <source>
        <dbReference type="Google" id="ProtNLM"/>
    </source>
</evidence>
<dbReference type="InterPro" id="IPR036005">
    <property type="entry name" value="Creatinase/aminopeptidase-like"/>
</dbReference>
<dbReference type="GeneID" id="91096151"/>
<evidence type="ECO:0000259" key="6">
    <source>
        <dbReference type="Pfam" id="PF01321"/>
    </source>
</evidence>
<gene>
    <name evidence="8" type="ORF">L201_005481</name>
</gene>
<protein>
    <recommendedName>
        <fullName evidence="10">Cytoplasmic protein</fullName>
    </recommendedName>
</protein>
<evidence type="ECO:0000259" key="5">
    <source>
        <dbReference type="Pfam" id="PF00557"/>
    </source>
</evidence>
<feature type="domain" description="Peptidase M24 C-terminal" evidence="7">
    <location>
        <begin position="591"/>
        <end position="654"/>
    </location>
</feature>
<dbReference type="AlphaFoldDB" id="A0AAX4K188"/>
<dbReference type="Pfam" id="PF16189">
    <property type="entry name" value="Creatinase_N_2"/>
    <property type="match status" value="1"/>
</dbReference>
<dbReference type="InterPro" id="IPR000994">
    <property type="entry name" value="Pept_M24"/>
</dbReference>
<evidence type="ECO:0000256" key="3">
    <source>
        <dbReference type="ARBA" id="ARBA00023211"/>
    </source>
</evidence>
<sequence length="663" mass="74193">MVQDIEKAAHENGQLPTYKRYEDRSEELKQRLEDIKKEIQDAKVDWYVVPSEDEHQSEEVGESDKRREWISGFTGSAGTAVIPASSDTNALLFVDSRYWIQAGKQIVEGWEVVKVGSNGESGKDAVVGGWLDWVVKQAEDGSRVGIDPKLISIDLARSIQTRLESSDSSTKLVALSSNLVDRIHTPSERSLGPINHHSISFSGEDTVSKLSRVRSILSDQLASSTSCRLKAEDWIYILPTLPSIAWLLNFRCPSDIPFCPVAYAYLVLTPESCTIFVDERKVKDQEELLTDWKQAGVDIKPYGIAEVGKFIKRLIASQNNSGKRKIKIWAPRECSWALGDACSPSDVNVIPCPADKLKGVKNDTEIQGFRNAYLRDGRAMVRWMNWLEKILVQDQKKVGEWAAAQTLTRFRGREELFAGLAYDDISASGPNGALPHYAPKRGEDNIVDIDSTYVIDSGAQYQDGTIDTTRTLYFGKSPSPEVKRAYTRVLQGHLAVSSASFPRGMPADRLNMLARGPLYQDQLDFGHGIGHGIGTYLAVHENPMFPKNAAFEPGNITSIEPGYYKEGEWGIRIESVILCKPLETTEGQSDKFLAFERITQVPIKTSLVDYKLLTKSEIRWLNDHNNSVKDALLPLLQGDEDAEVRNWLKKQCKPKKIWPWTGA</sequence>
<dbReference type="SUPFAM" id="SSF53092">
    <property type="entry name" value="Creatinase/prolidase N-terminal domain"/>
    <property type="match status" value="1"/>
</dbReference>
<comment type="cofactor">
    <cofactor evidence="1">
        <name>Mn(2+)</name>
        <dbReference type="ChEBI" id="CHEBI:29035"/>
    </cofactor>
</comment>
<dbReference type="InterPro" id="IPR029149">
    <property type="entry name" value="Creatin/AminoP/Spt16_N"/>
</dbReference>
<evidence type="ECO:0000256" key="1">
    <source>
        <dbReference type="ARBA" id="ARBA00001936"/>
    </source>
</evidence>
<evidence type="ECO:0000313" key="9">
    <source>
        <dbReference type="Proteomes" id="UP001355207"/>
    </source>
</evidence>
<proteinExistence type="inferred from homology"/>
<feature type="region of interest" description="Disordered" evidence="4">
    <location>
        <begin position="1"/>
        <end position="22"/>
    </location>
</feature>
<feature type="compositionally biased region" description="Basic and acidic residues" evidence="4">
    <location>
        <begin position="1"/>
        <end position="10"/>
    </location>
</feature>
<dbReference type="FunFam" id="3.90.230.10:FF:000009">
    <property type="entry name" value="xaa-Pro aminopeptidase 2"/>
    <property type="match status" value="1"/>
</dbReference>
<dbReference type="Pfam" id="PF01321">
    <property type="entry name" value="Creatinase_N"/>
    <property type="match status" value="1"/>
</dbReference>
<keyword evidence="3" id="KW-0464">Manganese</keyword>
<dbReference type="InterPro" id="IPR032416">
    <property type="entry name" value="Peptidase_M24_C"/>
</dbReference>
<dbReference type="Proteomes" id="UP001355207">
    <property type="component" value="Chromosome 7"/>
</dbReference>
<dbReference type="EMBL" id="CP144104">
    <property type="protein sequence ID" value="WWC90545.1"/>
    <property type="molecule type" value="Genomic_DNA"/>
</dbReference>
<evidence type="ECO:0000256" key="4">
    <source>
        <dbReference type="SAM" id="MobiDB-lite"/>
    </source>
</evidence>
<dbReference type="Pfam" id="PF00557">
    <property type="entry name" value="Peptidase_M24"/>
    <property type="match status" value="1"/>
</dbReference>
<evidence type="ECO:0000256" key="2">
    <source>
        <dbReference type="ARBA" id="ARBA00008766"/>
    </source>
</evidence>
<dbReference type="Pfam" id="PF16188">
    <property type="entry name" value="Peptidase_M24_C"/>
    <property type="match status" value="1"/>
</dbReference>
<reference evidence="8 9" key="1">
    <citation type="submission" date="2024-01" db="EMBL/GenBank/DDBJ databases">
        <title>Comparative genomics of Cryptococcus and Kwoniella reveals pathogenesis evolution and contrasting modes of karyotype evolution via chromosome fusion or intercentromeric recombination.</title>
        <authorList>
            <person name="Coelho M.A."/>
            <person name="David-Palma M."/>
            <person name="Shea T."/>
            <person name="Bowers K."/>
            <person name="McGinley-Smith S."/>
            <person name="Mohammad A.W."/>
            <person name="Gnirke A."/>
            <person name="Yurkov A.M."/>
            <person name="Nowrousian M."/>
            <person name="Sun S."/>
            <person name="Cuomo C.A."/>
            <person name="Heitman J."/>
        </authorList>
    </citation>
    <scope>NUCLEOTIDE SEQUENCE [LARGE SCALE GENOMIC DNA]</scope>
    <source>
        <strain evidence="8 9">CBS 6074</strain>
    </source>
</reference>
<dbReference type="InterPro" id="IPR050422">
    <property type="entry name" value="X-Pro_aminopeptidase_P"/>
</dbReference>
<keyword evidence="9" id="KW-1185">Reference proteome</keyword>
<feature type="domain" description="Creatinase N-terminal" evidence="6">
    <location>
        <begin position="31"/>
        <end position="175"/>
    </location>
</feature>
<dbReference type="Gene3D" id="3.90.230.10">
    <property type="entry name" value="Creatinase/methionine aminopeptidase superfamily"/>
    <property type="match status" value="1"/>
</dbReference>
<dbReference type="SUPFAM" id="SSF55920">
    <property type="entry name" value="Creatinase/aminopeptidase"/>
    <property type="match status" value="1"/>
</dbReference>
<dbReference type="Gene3D" id="3.40.350.10">
    <property type="entry name" value="Creatinase/prolidase N-terminal domain"/>
    <property type="match status" value="2"/>
</dbReference>
<dbReference type="PANTHER" id="PTHR43763">
    <property type="entry name" value="XAA-PRO AMINOPEPTIDASE 1"/>
    <property type="match status" value="1"/>
</dbReference>
<dbReference type="PANTHER" id="PTHR43763:SF17">
    <property type="entry name" value="AMINOPEPTIDASE P, CYTOPLASMIC-RELATED"/>
    <property type="match status" value="1"/>
</dbReference>
<comment type="similarity">
    <text evidence="2">Belongs to the peptidase M24B family.</text>
</comment>
<evidence type="ECO:0000313" key="8">
    <source>
        <dbReference type="EMBL" id="WWC90545.1"/>
    </source>
</evidence>
<evidence type="ECO:0000259" key="7">
    <source>
        <dbReference type="Pfam" id="PF16188"/>
    </source>
</evidence>